<dbReference type="InterPro" id="IPR036397">
    <property type="entry name" value="RNaseH_sf"/>
</dbReference>
<gene>
    <name evidence="1" type="ORF">PMACD_LOCUS14679</name>
</gene>
<proteinExistence type="predicted"/>
<accession>A0A821X7J8</accession>
<dbReference type="PANTHER" id="PTHR38681:SF1">
    <property type="entry name" value="RETROVIRUS-RELATED POL POLYPROTEIN FROM TRANSPOSON 412-LIKE PROTEIN"/>
    <property type="match status" value="1"/>
</dbReference>
<reference evidence="1" key="1">
    <citation type="submission" date="2021-02" db="EMBL/GenBank/DDBJ databases">
        <authorList>
            <person name="Steward A R."/>
        </authorList>
    </citation>
    <scope>NUCLEOTIDE SEQUENCE</scope>
</reference>
<dbReference type="Proteomes" id="UP000663880">
    <property type="component" value="Unassembled WGS sequence"/>
</dbReference>
<dbReference type="GO" id="GO:0003676">
    <property type="term" value="F:nucleic acid binding"/>
    <property type="evidence" value="ECO:0007669"/>
    <property type="project" value="InterPro"/>
</dbReference>
<dbReference type="EMBL" id="CAJOBZ010000066">
    <property type="protein sequence ID" value="CAF4940455.1"/>
    <property type="molecule type" value="Genomic_DNA"/>
</dbReference>
<evidence type="ECO:0008006" key="3">
    <source>
        <dbReference type="Google" id="ProtNLM"/>
    </source>
</evidence>
<dbReference type="InterPro" id="IPR012337">
    <property type="entry name" value="RNaseH-like_sf"/>
</dbReference>
<dbReference type="SUPFAM" id="SSF53098">
    <property type="entry name" value="Ribonuclease H-like"/>
    <property type="match status" value="1"/>
</dbReference>
<organism evidence="1 2">
    <name type="scientific">Pieris macdunnoughi</name>
    <dbReference type="NCBI Taxonomy" id="345717"/>
    <lineage>
        <taxon>Eukaryota</taxon>
        <taxon>Metazoa</taxon>
        <taxon>Ecdysozoa</taxon>
        <taxon>Arthropoda</taxon>
        <taxon>Hexapoda</taxon>
        <taxon>Insecta</taxon>
        <taxon>Pterygota</taxon>
        <taxon>Neoptera</taxon>
        <taxon>Endopterygota</taxon>
        <taxon>Lepidoptera</taxon>
        <taxon>Glossata</taxon>
        <taxon>Ditrysia</taxon>
        <taxon>Papilionoidea</taxon>
        <taxon>Pieridae</taxon>
        <taxon>Pierinae</taxon>
        <taxon>Pieris</taxon>
    </lineage>
</organism>
<dbReference type="OrthoDB" id="422540at2759"/>
<evidence type="ECO:0000313" key="2">
    <source>
        <dbReference type="Proteomes" id="UP000663880"/>
    </source>
</evidence>
<keyword evidence="2" id="KW-1185">Reference proteome</keyword>
<comment type="caution">
    <text evidence="1">The sequence shown here is derived from an EMBL/GenBank/DDBJ whole genome shotgun (WGS) entry which is preliminary data.</text>
</comment>
<dbReference type="Gene3D" id="3.30.420.10">
    <property type="entry name" value="Ribonuclease H-like superfamily/Ribonuclease H"/>
    <property type="match status" value="1"/>
</dbReference>
<protein>
    <recommendedName>
        <fullName evidence="3">Integrase catalytic domain-containing protein</fullName>
    </recommendedName>
</protein>
<evidence type="ECO:0000313" key="1">
    <source>
        <dbReference type="EMBL" id="CAF4940455.1"/>
    </source>
</evidence>
<sequence>MGFNHLQTTAYHPAANSMVERFHRQLKAAIMCHAYDDWVEALPVVLLGIRTAWKEDVGSSSAELVYGETLRLPGMFFNHSPKQVVDYSDFVSRLRNKMQELKPTPVVRHGATPVFVSKDLQTASHVFLRQDAVRKLLQAPYVGPCKVIKRGDKTFVIEFNGKVVTVSVDGVKPAFILSSPDPVSKPAVVEDRFTRSRRRVRFPDYFRP</sequence>
<dbReference type="PANTHER" id="PTHR38681">
    <property type="entry name" value="RETROVIRUS-RELATED POL POLYPROTEIN FROM TRANSPOSON 412-LIKE PROTEIN-RELATED"/>
    <property type="match status" value="1"/>
</dbReference>
<name>A0A821X7J8_9NEOP</name>
<dbReference type="AlphaFoldDB" id="A0A821X7J8"/>